<dbReference type="SUPFAM" id="SSF82771">
    <property type="entry name" value="GIY-YIG endonuclease"/>
    <property type="match status" value="1"/>
</dbReference>
<evidence type="ECO:0000313" key="3">
    <source>
        <dbReference type="EMBL" id="ATQ66913.1"/>
    </source>
</evidence>
<comment type="similarity">
    <text evidence="1">Belongs to the UPF0213 family.</text>
</comment>
<feature type="domain" description="GIY-YIG" evidence="2">
    <location>
        <begin position="2"/>
        <end position="78"/>
    </location>
</feature>
<reference evidence="4" key="1">
    <citation type="submission" date="2017-10" db="EMBL/GenBank/DDBJ databases">
        <title>Completed PacBio SMRT sequence of Methylosinus trichosporium OB3b reveals presence of a third large plasmid.</title>
        <authorList>
            <person name="Charles T.C."/>
            <person name="Lynch M.D.J."/>
            <person name="Heil J.R."/>
            <person name="Cheng J."/>
        </authorList>
    </citation>
    <scope>NUCLEOTIDE SEQUENCE [LARGE SCALE GENOMIC DNA]</scope>
    <source>
        <strain evidence="4">OB3b</strain>
    </source>
</reference>
<dbReference type="CDD" id="cd10448">
    <property type="entry name" value="GIY-YIG_unchar_3"/>
    <property type="match status" value="1"/>
</dbReference>
<protein>
    <submittedName>
        <fullName evidence="3">Endonuclease</fullName>
    </submittedName>
</protein>
<dbReference type="InterPro" id="IPR035901">
    <property type="entry name" value="GIY-YIG_endonuc_sf"/>
</dbReference>
<dbReference type="STRING" id="595536.GCA_000178815_00419"/>
<keyword evidence="3" id="KW-0255">Endonuclease</keyword>
<dbReference type="Proteomes" id="UP000230709">
    <property type="component" value="Chromosome"/>
</dbReference>
<keyword evidence="3" id="KW-0378">Hydrolase</keyword>
<keyword evidence="3" id="KW-0540">Nuclease</keyword>
<proteinExistence type="inferred from homology"/>
<dbReference type="KEGG" id="mtw:CQW49_02650"/>
<evidence type="ECO:0000256" key="1">
    <source>
        <dbReference type="ARBA" id="ARBA00007435"/>
    </source>
</evidence>
<dbReference type="Pfam" id="PF01541">
    <property type="entry name" value="GIY-YIG"/>
    <property type="match status" value="1"/>
</dbReference>
<dbReference type="RefSeq" id="WP_024749336.1">
    <property type="nucleotide sequence ID" value="NZ_ADVE02000001.1"/>
</dbReference>
<organism evidence="3 4">
    <name type="scientific">Methylosinus trichosporium (strain ATCC 35070 / NCIMB 11131 / UNIQEM 75 / OB3b)</name>
    <dbReference type="NCBI Taxonomy" id="595536"/>
    <lineage>
        <taxon>Bacteria</taxon>
        <taxon>Pseudomonadati</taxon>
        <taxon>Pseudomonadota</taxon>
        <taxon>Alphaproteobacteria</taxon>
        <taxon>Hyphomicrobiales</taxon>
        <taxon>Methylocystaceae</taxon>
        <taxon>Methylosinus</taxon>
    </lineage>
</organism>
<dbReference type="Gene3D" id="3.40.1440.10">
    <property type="entry name" value="GIY-YIG endonuclease"/>
    <property type="match status" value="1"/>
</dbReference>
<gene>
    <name evidence="3" type="ORF">CQW49_02650</name>
</gene>
<dbReference type="GO" id="GO:0004519">
    <property type="term" value="F:endonuclease activity"/>
    <property type="evidence" value="ECO:0007669"/>
    <property type="project" value="UniProtKB-KW"/>
</dbReference>
<evidence type="ECO:0000259" key="2">
    <source>
        <dbReference type="PROSITE" id="PS50164"/>
    </source>
</evidence>
<name>A0A2D2CW33_METT3</name>
<dbReference type="AlphaFoldDB" id="A0A2D2CW33"/>
<dbReference type="PANTHER" id="PTHR34477">
    <property type="entry name" value="UPF0213 PROTEIN YHBQ"/>
    <property type="match status" value="1"/>
</dbReference>
<keyword evidence="4" id="KW-1185">Reference proteome</keyword>
<sequence>MKQPAVYIIASSRNGTLYTGITSNLSQRAYQHREGLTPGFTTRYGCKLLVCYEYYERMVEAIAREKQLKGGSRRQKLALIESMNPIWSDLYEDLAR</sequence>
<dbReference type="EMBL" id="CP023737">
    <property type="protein sequence ID" value="ATQ66913.1"/>
    <property type="molecule type" value="Genomic_DNA"/>
</dbReference>
<accession>A0A2D2CW33</accession>
<evidence type="ECO:0000313" key="4">
    <source>
        <dbReference type="Proteomes" id="UP000230709"/>
    </source>
</evidence>
<dbReference type="InterPro" id="IPR050190">
    <property type="entry name" value="UPF0213_domain"/>
</dbReference>
<dbReference type="PROSITE" id="PS50164">
    <property type="entry name" value="GIY_YIG"/>
    <property type="match status" value="1"/>
</dbReference>
<dbReference type="InterPro" id="IPR000305">
    <property type="entry name" value="GIY-YIG_endonuc"/>
</dbReference>
<dbReference type="PANTHER" id="PTHR34477:SF5">
    <property type="entry name" value="BSL5627 PROTEIN"/>
    <property type="match status" value="1"/>
</dbReference>